<dbReference type="Pfam" id="PF14398">
    <property type="entry name" value="ATPgrasp_YheCD"/>
    <property type="match status" value="1"/>
</dbReference>
<organism evidence="1 2">
    <name type="scientific">Paenibacillus gansuensis</name>
    <dbReference type="NCBI Taxonomy" id="306542"/>
    <lineage>
        <taxon>Bacteria</taxon>
        <taxon>Bacillati</taxon>
        <taxon>Bacillota</taxon>
        <taxon>Bacilli</taxon>
        <taxon>Bacillales</taxon>
        <taxon>Paenibacillaceae</taxon>
        <taxon>Paenibacillus</taxon>
    </lineage>
</organism>
<evidence type="ECO:0000313" key="1">
    <source>
        <dbReference type="EMBL" id="MFD2613500.1"/>
    </source>
</evidence>
<dbReference type="SUPFAM" id="SSF56059">
    <property type="entry name" value="Glutathione synthetase ATP-binding domain-like"/>
    <property type="match status" value="1"/>
</dbReference>
<name>A0ABW5PE05_9BACL</name>
<comment type="caution">
    <text evidence="1">The sequence shown here is derived from an EMBL/GenBank/DDBJ whole genome shotgun (WGS) entry which is preliminary data.</text>
</comment>
<gene>
    <name evidence="1" type="ORF">ACFSUF_13795</name>
</gene>
<dbReference type="EMBL" id="JBHUME010000008">
    <property type="protein sequence ID" value="MFD2613500.1"/>
    <property type="molecule type" value="Genomic_DNA"/>
</dbReference>
<dbReference type="Proteomes" id="UP001597541">
    <property type="component" value="Unassembled WGS sequence"/>
</dbReference>
<keyword evidence="2" id="KW-1185">Reference proteome</keyword>
<accession>A0ABW5PE05</accession>
<reference evidence="2" key="1">
    <citation type="journal article" date="2019" name="Int. J. Syst. Evol. Microbiol.">
        <title>The Global Catalogue of Microorganisms (GCM) 10K type strain sequencing project: providing services to taxonomists for standard genome sequencing and annotation.</title>
        <authorList>
            <consortium name="The Broad Institute Genomics Platform"/>
            <consortium name="The Broad Institute Genome Sequencing Center for Infectious Disease"/>
            <person name="Wu L."/>
            <person name="Ma J."/>
        </authorList>
    </citation>
    <scope>NUCLEOTIDE SEQUENCE [LARGE SCALE GENOMIC DNA]</scope>
    <source>
        <strain evidence="2">KCTC 3950</strain>
    </source>
</reference>
<proteinExistence type="predicted"/>
<sequence>MSITNCKLHFTQQGDKSIYMSGALLKQLNLNGKKAVSFRLGKDKIHATIRAIKRTGNHLYVPASIRNSIRVPKSGNIMVVGSADEVQIGPLIGVLTDGSGRSNGLPFGGRTGFIKELLRVGKDKAYFFAFTPRDIDWQKDTVTGYFLNDNGGFDRKTVPLPDVVYNRLPSRTSEGTGSMENFKERFLKRKIPFFNWSFFSKWEVYNMLKDDLDAYKHVPESFLNPTPERIKEQLEKHSFVYLKPTGGSLGRGIFRLTYHTKKGYFVRFRRNGANVLLRFTNFNSLMRMLQSGTRSRMRNYVLQQGIRLIEIDSCPIDFRFHLHKNGKNQWVVAGIGAKKAGKGSVTTHVKNGGQLMTPEQALGRVFGSRSGDVLEAAKKVSIKMAEAIENNYRHVIGELGLDIGIDKDENIWMFEANAKPGRSIFKHPVLRSEGKQSLVYIFEHCMYLSKFRTRKDG</sequence>
<dbReference type="InterPro" id="IPR026838">
    <property type="entry name" value="YheC/D"/>
</dbReference>
<protein>
    <submittedName>
        <fullName evidence="1">YheC/YheD family protein</fullName>
    </submittedName>
</protein>
<dbReference type="RefSeq" id="WP_377603490.1">
    <property type="nucleotide sequence ID" value="NZ_JBHUME010000008.1"/>
</dbReference>
<evidence type="ECO:0000313" key="2">
    <source>
        <dbReference type="Proteomes" id="UP001597541"/>
    </source>
</evidence>